<keyword evidence="4" id="KW-1185">Reference proteome</keyword>
<dbReference type="Pfam" id="PF14028">
    <property type="entry name" value="Lant_dehydr_C"/>
    <property type="match status" value="1"/>
</dbReference>
<dbReference type="Proteomes" id="UP000274601">
    <property type="component" value="Unassembled WGS sequence"/>
</dbReference>
<dbReference type="NCBIfam" id="TIGR03891">
    <property type="entry name" value="thiopep_ocin"/>
    <property type="match status" value="1"/>
</dbReference>
<dbReference type="EMBL" id="RBWU01000008">
    <property type="protein sequence ID" value="RKS68110.1"/>
    <property type="molecule type" value="Genomic_DNA"/>
</dbReference>
<sequence>MRSSPYKASRTVVLRAVPIPARPGRRWPDLTDGSAAAVDEWLEWLADVWRDEQTVEAIGYATAELADGVTALLSAPAPAARRVRSVVMTVARYLLRARERPTPFGFFAGVAPACFGAATAVEWGDDHVAVTRASAPWLAGLLAHLEGVPDLLAQLPVAANSTAILRGDRLIVPYQASEQSIGTVDVAMRHTAAVRTVMAQARTPIRFADLAASLQQEFPGVAAEAVTGMLTELVHRRALISSLHAPATVPDALGHLVGQLHRVGGDQIAGVADLVRGLTLIHDRLQEQNRVAASKGRAVRRDLADEMSSLIPRSIPTSTGRGPLAVDLRLDAKVVLPWRVAGEVERAAYLLARLSAYPSGTGEWGAYLKRFWERYGIGSLVPVADVVADLGYPAGYPGTGEPPRRPTVGHRDEVLLELAQAAALDGRDEVVVDETLLDELASPPDELRLPPHLELGVRLSADSAAAVDGGDFTVEVLTVSRGAGTLTGRFLPILNSSAAAATAVDIAGMPGADPDTMVVQISFSPLRPRDAHLARTGQIWPTLLSLAEHRPFGERVLTVDDMAVGCDGHRLYLAAPALGRRVEVVAAHALNVQVHTAPLARLLIEIGRAHATQVTPFDWGPADRLPFRPRVRCGRIILAPAQWRLTEAELSGRAASWPQWETALSGWRHRRRLPRRVLIAEGDQRLPLDLDEAAHRALLRAHLTRNRHARLLEAPASDAADWCAGRSHELVVTVAATTAHSWPPLPRPAIARVLHRGHGHLPGSSGQMFTKLYGPAQLQDLLLAERLPKLLHRLGDPQWWFLRFADSDGPHLRLRITLPEAADESAGPAMFGKYAGAVGEWAADLHQTGLARHITYATCYPEVGRWGSGRAYRLAERVFAADSHAVCTQLRTPSRPDPLVLAAVHTTAIAAAFTGGAAAGMRWLIDHLPARPPSPVARPVFREAVRLADPRDDWGALRGCTGGQEIMVGWRARQEAVAAYRAVLPDAEQPEGDCAGIIPDQVLRSLLHVHFIRGYGIDRQAEDLALHLTRSAALAWEAKEGIR</sequence>
<evidence type="ECO:0000259" key="1">
    <source>
        <dbReference type="Pfam" id="PF04738"/>
    </source>
</evidence>
<proteinExistence type="predicted"/>
<evidence type="ECO:0000313" key="4">
    <source>
        <dbReference type="Proteomes" id="UP000274601"/>
    </source>
</evidence>
<feature type="domain" description="Thiopeptide-type bacteriocin biosynthesis" evidence="2">
    <location>
        <begin position="770"/>
        <end position="1032"/>
    </location>
</feature>
<reference evidence="3 4" key="1">
    <citation type="submission" date="2018-10" db="EMBL/GenBank/DDBJ databases">
        <title>Genomic Encyclopedia of Archaeal and Bacterial Type Strains, Phase II (KMG-II): from individual species to whole genera.</title>
        <authorList>
            <person name="Goeker M."/>
        </authorList>
    </citation>
    <scope>NUCLEOTIDE SEQUENCE [LARGE SCALE GENOMIC DNA]</scope>
    <source>
        <strain evidence="3 4">DSM 43383</strain>
    </source>
</reference>
<accession>A0A495Q9E0</accession>
<name>A0A495Q9E0_9ACTN</name>
<feature type="domain" description="Lantibiotic dehydratase N-terminal" evidence="1">
    <location>
        <begin position="51"/>
        <end position="699"/>
    </location>
</feature>
<dbReference type="InterPro" id="IPR006827">
    <property type="entry name" value="Lant_deHydtase_N"/>
</dbReference>
<dbReference type="InterPro" id="IPR023809">
    <property type="entry name" value="Thiopep_bacteriocin_synth_dom"/>
</dbReference>
<dbReference type="RefSeq" id="WP_211343289.1">
    <property type="nucleotide sequence ID" value="NZ_RBWU01000008.1"/>
</dbReference>
<organism evidence="3 4">
    <name type="scientific">Actinomadura pelletieri DSM 43383</name>
    <dbReference type="NCBI Taxonomy" id="1120940"/>
    <lineage>
        <taxon>Bacteria</taxon>
        <taxon>Bacillati</taxon>
        <taxon>Actinomycetota</taxon>
        <taxon>Actinomycetes</taxon>
        <taxon>Streptosporangiales</taxon>
        <taxon>Thermomonosporaceae</taxon>
        <taxon>Actinomadura</taxon>
    </lineage>
</organism>
<comment type="caution">
    <text evidence="3">The sequence shown here is derived from an EMBL/GenBank/DDBJ whole genome shotgun (WGS) entry which is preliminary data.</text>
</comment>
<dbReference type="AlphaFoldDB" id="A0A495Q9E0"/>
<gene>
    <name evidence="3" type="ORF">BZB76_6354</name>
</gene>
<protein>
    <submittedName>
        <fullName evidence="3">Thiopeptide-type bacteriocin biosynthesis protein</fullName>
    </submittedName>
</protein>
<evidence type="ECO:0000313" key="3">
    <source>
        <dbReference type="EMBL" id="RKS68110.1"/>
    </source>
</evidence>
<evidence type="ECO:0000259" key="2">
    <source>
        <dbReference type="Pfam" id="PF14028"/>
    </source>
</evidence>
<dbReference type="Pfam" id="PF04738">
    <property type="entry name" value="Lant_dehydr_N"/>
    <property type="match status" value="1"/>
</dbReference>